<evidence type="ECO:0000313" key="7">
    <source>
        <dbReference type="Proteomes" id="UP001152087"/>
    </source>
</evidence>
<evidence type="ECO:0000256" key="4">
    <source>
        <dbReference type="ARBA" id="ARBA00023002"/>
    </source>
</evidence>
<evidence type="ECO:0000256" key="1">
    <source>
        <dbReference type="ARBA" id="ARBA00001974"/>
    </source>
</evidence>
<dbReference type="SUPFAM" id="SSF56425">
    <property type="entry name" value="Succinate dehydrogenase/fumarate reductase flavoprotein, catalytic domain"/>
    <property type="match status" value="1"/>
</dbReference>
<dbReference type="InterPro" id="IPR027477">
    <property type="entry name" value="Succ_DH/fumarate_Rdtase_cat_sf"/>
</dbReference>
<evidence type="ECO:0000256" key="2">
    <source>
        <dbReference type="ARBA" id="ARBA00022630"/>
    </source>
</evidence>
<dbReference type="Proteomes" id="UP001152087">
    <property type="component" value="Unassembled WGS sequence"/>
</dbReference>
<dbReference type="GO" id="GO:0008202">
    <property type="term" value="P:steroid metabolic process"/>
    <property type="evidence" value="ECO:0007669"/>
    <property type="project" value="UniProtKB-ARBA"/>
</dbReference>
<keyword evidence="2" id="KW-0285">Flavoprotein</keyword>
<keyword evidence="7" id="KW-1185">Reference proteome</keyword>
<name>A0A9W8UTX0_9HYPO</name>
<reference evidence="6" key="1">
    <citation type="submission" date="2022-09" db="EMBL/GenBank/DDBJ databases">
        <title>Fusarium specimens isolated from Avocado Roots.</title>
        <authorList>
            <person name="Stajich J."/>
            <person name="Roper C."/>
            <person name="Heimlech-Rivalta G."/>
        </authorList>
    </citation>
    <scope>NUCLEOTIDE SEQUENCE</scope>
    <source>
        <strain evidence="6">A02</strain>
    </source>
</reference>
<dbReference type="Gene3D" id="3.90.700.10">
    <property type="entry name" value="Succinate dehydrogenase/fumarate reductase flavoprotein, catalytic domain"/>
    <property type="match status" value="1"/>
</dbReference>
<dbReference type="Gene3D" id="3.50.50.60">
    <property type="entry name" value="FAD/NAD(P)-binding domain"/>
    <property type="match status" value="2"/>
</dbReference>
<protein>
    <recommendedName>
        <fullName evidence="5">FAD-dependent oxidoreductase 2 FAD-binding domain-containing protein</fullName>
    </recommendedName>
</protein>
<evidence type="ECO:0000256" key="3">
    <source>
        <dbReference type="ARBA" id="ARBA00022827"/>
    </source>
</evidence>
<evidence type="ECO:0000259" key="5">
    <source>
        <dbReference type="Pfam" id="PF00890"/>
    </source>
</evidence>
<proteinExistence type="predicted"/>
<organism evidence="6 7">
    <name type="scientific">Fusarium falciforme</name>
    <dbReference type="NCBI Taxonomy" id="195108"/>
    <lineage>
        <taxon>Eukaryota</taxon>
        <taxon>Fungi</taxon>
        <taxon>Dikarya</taxon>
        <taxon>Ascomycota</taxon>
        <taxon>Pezizomycotina</taxon>
        <taxon>Sordariomycetes</taxon>
        <taxon>Hypocreomycetidae</taxon>
        <taxon>Hypocreales</taxon>
        <taxon>Nectriaceae</taxon>
        <taxon>Fusarium</taxon>
        <taxon>Fusarium solani species complex</taxon>
    </lineage>
</organism>
<dbReference type="SUPFAM" id="SSF51905">
    <property type="entry name" value="FAD/NAD(P)-binding domain"/>
    <property type="match status" value="1"/>
</dbReference>
<dbReference type="AlphaFoldDB" id="A0A9W8UTX0"/>
<sequence length="602" mass="65849">MTALSSSTHAKRSVTLLVTSVSRHTTQTLRPLKSQYLHQHRYASVIADVKASSFDHVTDVLVVGFGAAALTAAARSRSLQMDTLVVEKTDKIGGTTAYSGGGVWVPCNHLQAQNGISDSPRDAATYINSIVREGAPASTPARRAAYLEFSPEMAKFLDDQGFKWNLDLPYPDYHALEPGASVTSRSISPAPFDLRTLSNKWQSQLRTLTDWQPVMTSVEARSLFRFGASIGDFLKAVQLVALRPLWAILRGKKLVAAGVGLIAQLLHINLCLGTQFWTDAGLDRLLTTPAGDVVGALIERDGKLLRVQAKRGVILAAGGFSRNPEMRERFLQQPTQAEWSLTAPEDKGDAIRAAMDVGADMALMKHAWWMPCLMDNGKPMLDVYARSFPHSIIVDQSGRRYFNEAECYCDAGNNMLARNGETPSIHSWEILDSRHRRRYMLGRLLPGFTPRKSITSGFLYKDSSLSGLAKQIGIDEHQLQETVERFNKYALDGVDQDFQRGLNPYNKMFSDPSHGPNPNLGTIEKGPFYAVKIYPGDIGTKGGLVTDERARVLNKQGQLIKGLYATGNTTASVFGSRYPGSGGTLGPGMTFGYVAATNMAGQ</sequence>
<dbReference type="InterPro" id="IPR050315">
    <property type="entry name" value="FAD-oxidoreductase_2"/>
</dbReference>
<dbReference type="GO" id="GO:0016491">
    <property type="term" value="F:oxidoreductase activity"/>
    <property type="evidence" value="ECO:0007669"/>
    <property type="project" value="UniProtKB-KW"/>
</dbReference>
<dbReference type="EMBL" id="JAOQAV010000081">
    <property type="protein sequence ID" value="KAJ4178120.1"/>
    <property type="molecule type" value="Genomic_DNA"/>
</dbReference>
<feature type="domain" description="FAD-dependent oxidoreductase 2 FAD-binding" evidence="5">
    <location>
        <begin position="59"/>
        <end position="585"/>
    </location>
</feature>
<keyword evidence="3" id="KW-0274">FAD</keyword>
<dbReference type="PANTHER" id="PTHR43400">
    <property type="entry name" value="FUMARATE REDUCTASE"/>
    <property type="match status" value="1"/>
</dbReference>
<dbReference type="InterPro" id="IPR036188">
    <property type="entry name" value="FAD/NAD-bd_sf"/>
</dbReference>
<dbReference type="PANTHER" id="PTHR43400:SF10">
    <property type="entry name" value="3-OXOSTEROID 1-DEHYDROGENASE"/>
    <property type="match status" value="1"/>
</dbReference>
<comment type="cofactor">
    <cofactor evidence="1">
        <name>FAD</name>
        <dbReference type="ChEBI" id="CHEBI:57692"/>
    </cofactor>
</comment>
<accession>A0A9W8UTX0</accession>
<gene>
    <name evidence="6" type="ORF">NW755_013396</name>
</gene>
<keyword evidence="4" id="KW-0560">Oxidoreductase</keyword>
<dbReference type="Pfam" id="PF00890">
    <property type="entry name" value="FAD_binding_2"/>
    <property type="match status" value="1"/>
</dbReference>
<comment type="caution">
    <text evidence="6">The sequence shown here is derived from an EMBL/GenBank/DDBJ whole genome shotgun (WGS) entry which is preliminary data.</text>
</comment>
<dbReference type="InterPro" id="IPR003953">
    <property type="entry name" value="FAD-dep_OxRdtase_2_FAD-bd"/>
</dbReference>
<evidence type="ECO:0000313" key="6">
    <source>
        <dbReference type="EMBL" id="KAJ4178120.1"/>
    </source>
</evidence>